<dbReference type="PROSITE" id="PS50054">
    <property type="entry name" value="TYR_PHOSPHATASE_DUAL"/>
    <property type="match status" value="1"/>
</dbReference>
<comment type="catalytic activity">
    <reaction evidence="4">
        <text>5-diphospho-1D-myo-inositol 1,2,3,4,6-pentakisphosphate + H2O = 1D-myo-inositol hexakisphosphate + phosphate + H(+)</text>
        <dbReference type="Rhea" id="RHEA:22384"/>
        <dbReference type="ChEBI" id="CHEBI:15377"/>
        <dbReference type="ChEBI" id="CHEBI:15378"/>
        <dbReference type="ChEBI" id="CHEBI:43474"/>
        <dbReference type="ChEBI" id="CHEBI:58130"/>
        <dbReference type="ChEBI" id="CHEBI:58628"/>
        <dbReference type="EC" id="3.6.1.52"/>
    </reaction>
    <physiologicalReaction direction="left-to-right" evidence="4">
        <dbReference type="Rhea" id="RHEA:22385"/>
    </physiologicalReaction>
</comment>
<dbReference type="OrthoDB" id="6375174at2759"/>
<evidence type="ECO:0000256" key="3">
    <source>
        <dbReference type="ARBA" id="ARBA00044949"/>
    </source>
</evidence>
<dbReference type="EMBL" id="JWZX01001061">
    <property type="protein sequence ID" value="KOO34877.1"/>
    <property type="molecule type" value="Genomic_DNA"/>
</dbReference>
<dbReference type="PANTHER" id="PTHR31126">
    <property type="entry name" value="TYROSINE-PROTEIN PHOSPHATASE"/>
    <property type="match status" value="1"/>
</dbReference>
<evidence type="ECO:0000256" key="7">
    <source>
        <dbReference type="ARBA" id="ARBA00048424"/>
    </source>
</evidence>
<dbReference type="GO" id="GO:0008486">
    <property type="term" value="F:diphosphoinositol-polyphosphate diphosphatase activity"/>
    <property type="evidence" value="ECO:0007669"/>
    <property type="project" value="UniProtKB-EC"/>
</dbReference>
<dbReference type="InterPro" id="IPR020428">
    <property type="entry name" value="PFA-DSPs"/>
</dbReference>
<dbReference type="SUPFAM" id="SSF52799">
    <property type="entry name" value="(Phosphotyrosine protein) phosphatases II"/>
    <property type="match status" value="1"/>
</dbReference>
<dbReference type="EC" id="3.6.1.52" evidence="1"/>
<comment type="similarity">
    <text evidence="3">Belongs to the protein-tyrosine phosphatase family. Atypical dual-specificity phosphatase Siw14-like subfamily.</text>
</comment>
<dbReference type="GO" id="GO:0016791">
    <property type="term" value="F:phosphatase activity"/>
    <property type="evidence" value="ECO:0007669"/>
    <property type="project" value="InterPro"/>
</dbReference>
<evidence type="ECO:0000313" key="9">
    <source>
        <dbReference type="EMBL" id="KOO34877.1"/>
    </source>
</evidence>
<evidence type="ECO:0000256" key="6">
    <source>
        <dbReference type="ARBA" id="ARBA00047927"/>
    </source>
</evidence>
<comment type="catalytic activity">
    <reaction evidence="6">
        <text>1,5-bis(diphospho)-1D-myo-inositol 2,3,4,6-tetrakisphosphate + H2O = 1-diphospho-1D-myo-inositol 2,3,4,5,6-pentakisphosphate + phosphate + 2 H(+)</text>
        <dbReference type="Rhea" id="RHEA:79699"/>
        <dbReference type="ChEBI" id="CHEBI:15377"/>
        <dbReference type="ChEBI" id="CHEBI:15378"/>
        <dbReference type="ChEBI" id="CHEBI:43474"/>
        <dbReference type="ChEBI" id="CHEBI:74946"/>
        <dbReference type="ChEBI" id="CHEBI:77983"/>
        <dbReference type="EC" id="3.6.1.52"/>
    </reaction>
    <physiologicalReaction direction="left-to-right" evidence="6">
        <dbReference type="Rhea" id="RHEA:79700"/>
    </physiologicalReaction>
</comment>
<evidence type="ECO:0000256" key="2">
    <source>
        <dbReference type="ARBA" id="ARBA00022801"/>
    </source>
</evidence>
<sequence>MPAPFAPPENFAMVWRGIYRSSYPSKRNFSYLQALGLRTIVYLCHEEYPELNCAFMLEHGVQLLQFGCDGNKAPFHEIPAYVIRRALRAIMDPRNHPVLIHCNQGKHRTGCLVGCLRKVQQWSLVAIFEEYRRFAGTKARVVDELFIERFTFEGSSDMDTGI</sequence>
<dbReference type="InterPro" id="IPR016130">
    <property type="entry name" value="Tyr_Pase_AS"/>
</dbReference>
<evidence type="ECO:0000256" key="1">
    <source>
        <dbReference type="ARBA" id="ARBA00012527"/>
    </source>
</evidence>
<dbReference type="InterPro" id="IPR004861">
    <property type="entry name" value="Siw14-like"/>
</dbReference>
<proteinExistence type="inferred from homology"/>
<dbReference type="AlphaFoldDB" id="A0A0M0K8E6"/>
<organism evidence="9 10">
    <name type="scientific">Chrysochromulina tobinii</name>
    <dbReference type="NCBI Taxonomy" id="1460289"/>
    <lineage>
        <taxon>Eukaryota</taxon>
        <taxon>Haptista</taxon>
        <taxon>Haptophyta</taxon>
        <taxon>Prymnesiophyceae</taxon>
        <taxon>Prymnesiales</taxon>
        <taxon>Chrysochromulinaceae</taxon>
        <taxon>Chrysochromulina</taxon>
    </lineage>
</organism>
<evidence type="ECO:0000256" key="4">
    <source>
        <dbReference type="ARBA" id="ARBA00047342"/>
    </source>
</evidence>
<dbReference type="Pfam" id="PF03162">
    <property type="entry name" value="Y_phosphatase2"/>
    <property type="match status" value="1"/>
</dbReference>
<dbReference type="InterPro" id="IPR029021">
    <property type="entry name" value="Prot-tyrosine_phosphatase-like"/>
</dbReference>
<dbReference type="FunFam" id="3.90.190.10:FF:000024">
    <property type="entry name" value="probable tyrosine-protein phosphatase At1g05000"/>
    <property type="match status" value="1"/>
</dbReference>
<dbReference type="PRINTS" id="PR01911">
    <property type="entry name" value="PFDSPHPHTASE"/>
</dbReference>
<dbReference type="InterPro" id="IPR020422">
    <property type="entry name" value="TYR_PHOSPHATASE_DUAL_dom"/>
</dbReference>
<comment type="catalytic activity">
    <reaction evidence="5">
        <text>3,5-bis(diphospho)-1D-myo-inositol 1,2,4,6-tetrakisphosphate + H2O = 3-diphospho-1D-myo-inositol 1,2,4,5,6-pentakisphosphate + phosphate + 2 H(+)</text>
        <dbReference type="Rhea" id="RHEA:56312"/>
        <dbReference type="ChEBI" id="CHEBI:15377"/>
        <dbReference type="ChEBI" id="CHEBI:15378"/>
        <dbReference type="ChEBI" id="CHEBI:43474"/>
        <dbReference type="ChEBI" id="CHEBI:140372"/>
        <dbReference type="ChEBI" id="CHEBI:140374"/>
        <dbReference type="EC" id="3.6.1.52"/>
    </reaction>
    <physiologicalReaction direction="left-to-right" evidence="5">
        <dbReference type="Rhea" id="RHEA:56313"/>
    </physiologicalReaction>
</comment>
<keyword evidence="2" id="KW-0378">Hydrolase</keyword>
<dbReference type="Proteomes" id="UP000037460">
    <property type="component" value="Unassembled WGS sequence"/>
</dbReference>
<dbReference type="GO" id="GO:0005737">
    <property type="term" value="C:cytoplasm"/>
    <property type="evidence" value="ECO:0007669"/>
    <property type="project" value="TreeGrafter"/>
</dbReference>
<gene>
    <name evidence="9" type="ORF">Ctob_012355</name>
</gene>
<accession>A0A0M0K8E6</accession>
<feature type="domain" description="Tyrosine-protein phosphatase" evidence="8">
    <location>
        <begin position="10"/>
        <end position="159"/>
    </location>
</feature>
<evidence type="ECO:0000313" key="10">
    <source>
        <dbReference type="Proteomes" id="UP000037460"/>
    </source>
</evidence>
<protein>
    <recommendedName>
        <fullName evidence="1">diphosphoinositol-polyphosphate diphosphatase</fullName>
        <ecNumber evidence="1">3.6.1.52</ecNumber>
    </recommendedName>
</protein>
<evidence type="ECO:0000256" key="5">
    <source>
        <dbReference type="ARBA" id="ARBA00047562"/>
    </source>
</evidence>
<comment type="caution">
    <text evidence="9">The sequence shown here is derived from an EMBL/GenBank/DDBJ whole genome shotgun (WGS) entry which is preliminary data.</text>
</comment>
<name>A0A0M0K8E6_9EUKA</name>
<evidence type="ECO:0000259" key="8">
    <source>
        <dbReference type="PROSITE" id="PS50054"/>
    </source>
</evidence>
<dbReference type="Gene3D" id="3.90.190.10">
    <property type="entry name" value="Protein tyrosine phosphatase superfamily"/>
    <property type="match status" value="1"/>
</dbReference>
<comment type="catalytic activity">
    <reaction evidence="7">
        <text>6-diphospho-1D-myo-inositol pentakisphosphate + H2O = 1D-myo-inositol hexakisphosphate + phosphate + H(+)</text>
        <dbReference type="Rhea" id="RHEA:79703"/>
        <dbReference type="ChEBI" id="CHEBI:15377"/>
        <dbReference type="ChEBI" id="CHEBI:15378"/>
        <dbReference type="ChEBI" id="CHEBI:43474"/>
        <dbReference type="ChEBI" id="CHEBI:58130"/>
        <dbReference type="ChEBI" id="CHEBI:230534"/>
        <dbReference type="EC" id="3.6.1.52"/>
    </reaction>
    <physiologicalReaction direction="left-to-right" evidence="7">
        <dbReference type="Rhea" id="RHEA:79704"/>
    </physiologicalReaction>
</comment>
<dbReference type="PROSITE" id="PS00383">
    <property type="entry name" value="TYR_PHOSPHATASE_1"/>
    <property type="match status" value="1"/>
</dbReference>
<dbReference type="PANTHER" id="PTHR31126:SF48">
    <property type="entry name" value="INOSITOL PHOSPHATASE SIW14"/>
    <property type="match status" value="1"/>
</dbReference>
<reference evidence="10" key="1">
    <citation type="journal article" date="2015" name="PLoS Genet.">
        <title>Genome Sequence and Transcriptome Analyses of Chrysochromulina tobin: Metabolic Tools for Enhanced Algal Fitness in the Prominent Order Prymnesiales (Haptophyceae).</title>
        <authorList>
            <person name="Hovde B.T."/>
            <person name="Deodato C.R."/>
            <person name="Hunsperger H.M."/>
            <person name="Ryken S.A."/>
            <person name="Yost W."/>
            <person name="Jha R.K."/>
            <person name="Patterson J."/>
            <person name="Monnat R.J. Jr."/>
            <person name="Barlow S.B."/>
            <person name="Starkenburg S.R."/>
            <person name="Cattolico R.A."/>
        </authorList>
    </citation>
    <scope>NUCLEOTIDE SEQUENCE</scope>
    <source>
        <strain evidence="10">CCMP291</strain>
    </source>
</reference>
<dbReference type="CDD" id="cd14528">
    <property type="entry name" value="PFA-DSP_Siw14"/>
    <property type="match status" value="1"/>
</dbReference>
<keyword evidence="10" id="KW-1185">Reference proteome</keyword>